<gene>
    <name evidence="1" type="ORF">FRX31_012669</name>
</gene>
<dbReference type="SUPFAM" id="SSF51430">
    <property type="entry name" value="NAD(P)-linked oxidoreductase"/>
    <property type="match status" value="1"/>
</dbReference>
<evidence type="ECO:0000313" key="2">
    <source>
        <dbReference type="Proteomes" id="UP000554482"/>
    </source>
</evidence>
<name>A0A7J6WK24_THATH</name>
<dbReference type="InterPro" id="IPR036812">
    <property type="entry name" value="NAD(P)_OxRdtase_dom_sf"/>
</dbReference>
<proteinExistence type="predicted"/>
<comment type="caution">
    <text evidence="1">The sequence shown here is derived from an EMBL/GenBank/DDBJ whole genome shotgun (WGS) entry which is preliminary data.</text>
</comment>
<sequence length="111" mass="12453">MLQNRKKNCTTRTSSRTASISIPSSFSVPQSRSVLLKNSYIDLKPLEREGMAVPMIELNNGLKMPIMGLRVWRMEGKYIRDLLLNAIKIGYCHFDCAGLCLNVCSLVEEGS</sequence>
<dbReference type="OrthoDB" id="416253at2759"/>
<accession>A0A7J6WK24</accession>
<organism evidence="1 2">
    <name type="scientific">Thalictrum thalictroides</name>
    <name type="common">Rue-anemone</name>
    <name type="synonym">Anemone thalictroides</name>
    <dbReference type="NCBI Taxonomy" id="46969"/>
    <lineage>
        <taxon>Eukaryota</taxon>
        <taxon>Viridiplantae</taxon>
        <taxon>Streptophyta</taxon>
        <taxon>Embryophyta</taxon>
        <taxon>Tracheophyta</taxon>
        <taxon>Spermatophyta</taxon>
        <taxon>Magnoliopsida</taxon>
        <taxon>Ranunculales</taxon>
        <taxon>Ranunculaceae</taxon>
        <taxon>Thalictroideae</taxon>
        <taxon>Thalictrum</taxon>
    </lineage>
</organism>
<dbReference type="Proteomes" id="UP000554482">
    <property type="component" value="Unassembled WGS sequence"/>
</dbReference>
<dbReference type="AlphaFoldDB" id="A0A7J6WK24"/>
<keyword evidence="2" id="KW-1185">Reference proteome</keyword>
<reference evidence="1 2" key="1">
    <citation type="submission" date="2020-06" db="EMBL/GenBank/DDBJ databases">
        <title>Transcriptomic and genomic resources for Thalictrum thalictroides and T. hernandezii: Facilitating candidate gene discovery in an emerging model plant lineage.</title>
        <authorList>
            <person name="Arias T."/>
            <person name="Riano-Pachon D.M."/>
            <person name="Di Stilio V.S."/>
        </authorList>
    </citation>
    <scope>NUCLEOTIDE SEQUENCE [LARGE SCALE GENOMIC DNA]</scope>
    <source>
        <strain evidence="2">cv. WT478/WT964</strain>
        <tissue evidence="1">Leaves</tissue>
    </source>
</reference>
<dbReference type="Gene3D" id="3.20.20.100">
    <property type="entry name" value="NADP-dependent oxidoreductase domain"/>
    <property type="match status" value="1"/>
</dbReference>
<dbReference type="EMBL" id="JABWDY010014286">
    <property type="protein sequence ID" value="KAF5197744.1"/>
    <property type="molecule type" value="Genomic_DNA"/>
</dbReference>
<protein>
    <submittedName>
        <fullName evidence="1">Uncharacterized protein</fullName>
    </submittedName>
</protein>
<evidence type="ECO:0000313" key="1">
    <source>
        <dbReference type="EMBL" id="KAF5197744.1"/>
    </source>
</evidence>